<proteinExistence type="predicted"/>
<reference evidence="1 2" key="1">
    <citation type="submission" date="2018-12" db="EMBL/GenBank/DDBJ databases">
        <authorList>
            <person name="Yu L."/>
        </authorList>
    </citation>
    <scope>NUCLEOTIDE SEQUENCE [LARGE SCALE GENOMIC DNA]</scope>
    <source>
        <strain evidence="1 2">HAW-EB2</strain>
    </source>
</reference>
<name>A0A431WNL2_9GAMM</name>
<dbReference type="OrthoDB" id="6265413at2"/>
<accession>A0A431WNL2</accession>
<organism evidence="1 2">
    <name type="scientific">Shewanella canadensis</name>
    <dbReference type="NCBI Taxonomy" id="271096"/>
    <lineage>
        <taxon>Bacteria</taxon>
        <taxon>Pseudomonadati</taxon>
        <taxon>Pseudomonadota</taxon>
        <taxon>Gammaproteobacteria</taxon>
        <taxon>Alteromonadales</taxon>
        <taxon>Shewanellaceae</taxon>
        <taxon>Shewanella</taxon>
    </lineage>
</organism>
<dbReference type="EMBL" id="RXNU01000017">
    <property type="protein sequence ID" value="RTR36855.1"/>
    <property type="molecule type" value="Genomic_DNA"/>
</dbReference>
<protein>
    <submittedName>
        <fullName evidence="1">Uncharacterized protein</fullName>
    </submittedName>
</protein>
<evidence type="ECO:0000313" key="1">
    <source>
        <dbReference type="EMBL" id="RTR36855.1"/>
    </source>
</evidence>
<dbReference type="Proteomes" id="UP000267448">
    <property type="component" value="Unassembled WGS sequence"/>
</dbReference>
<evidence type="ECO:0000313" key="2">
    <source>
        <dbReference type="Proteomes" id="UP000267448"/>
    </source>
</evidence>
<sequence length="117" mass="13524">MRGWIILGLGAGLLYYVATETNKLDEPIAKSDELLQKIERKLDSLTGTKIIRVDNRLAHLKKEIGQRMSERELKALDDVLASEYTLQEFKDDYCSGKTKQHDSFNKDNLFFICDRLK</sequence>
<comment type="caution">
    <text evidence="1">The sequence shown here is derived from an EMBL/GenBank/DDBJ whole genome shotgun (WGS) entry which is preliminary data.</text>
</comment>
<dbReference type="AlphaFoldDB" id="A0A431WNL2"/>
<keyword evidence="2" id="KW-1185">Reference proteome</keyword>
<gene>
    <name evidence="1" type="ORF">EKG38_21390</name>
</gene>